<feature type="transmembrane region" description="Helical" evidence="2">
    <location>
        <begin position="57"/>
        <end position="82"/>
    </location>
</feature>
<evidence type="ECO:0008006" key="5">
    <source>
        <dbReference type="Google" id="ProtNLM"/>
    </source>
</evidence>
<dbReference type="InterPro" id="IPR000983">
    <property type="entry name" value="Bac_GSPG_pilin"/>
</dbReference>
<dbReference type="SUPFAM" id="SSF49899">
    <property type="entry name" value="Concanavalin A-like lectins/glucanases"/>
    <property type="match status" value="1"/>
</dbReference>
<evidence type="ECO:0000256" key="2">
    <source>
        <dbReference type="SAM" id="Phobius"/>
    </source>
</evidence>
<gene>
    <name evidence="3" type="ORF">COT94_03695</name>
</gene>
<keyword evidence="2" id="KW-0812">Transmembrane</keyword>
<dbReference type="AlphaFoldDB" id="A0A2M6WSU5"/>
<comment type="caution">
    <text evidence="3">The sequence shown here is derived from an EMBL/GenBank/DDBJ whole genome shotgun (WGS) entry which is preliminary data.</text>
</comment>
<dbReference type="InterPro" id="IPR045584">
    <property type="entry name" value="Pilin-like"/>
</dbReference>
<dbReference type="InterPro" id="IPR013320">
    <property type="entry name" value="ConA-like_dom_sf"/>
</dbReference>
<evidence type="ECO:0000313" key="3">
    <source>
        <dbReference type="EMBL" id="PIT95835.1"/>
    </source>
</evidence>
<dbReference type="PRINTS" id="PR00813">
    <property type="entry name" value="BCTERIALGSPG"/>
</dbReference>
<keyword evidence="1" id="KW-0488">Methylation</keyword>
<organism evidence="3 4">
    <name type="scientific">Candidatus Falkowbacteria bacterium CG10_big_fil_rev_8_21_14_0_10_37_14</name>
    <dbReference type="NCBI Taxonomy" id="1974561"/>
    <lineage>
        <taxon>Bacteria</taxon>
        <taxon>Candidatus Falkowiibacteriota</taxon>
    </lineage>
</organism>
<dbReference type="Gene3D" id="3.30.700.10">
    <property type="entry name" value="Glycoprotein, Type 4 Pilin"/>
    <property type="match status" value="1"/>
</dbReference>
<dbReference type="InterPro" id="IPR012902">
    <property type="entry name" value="N_methyl_site"/>
</dbReference>
<name>A0A2M6WSU5_9BACT</name>
<dbReference type="PANTHER" id="PTHR47635:SF2">
    <property type="entry name" value="LAMG-LIKE JELLYROLL FOLD DOMAIN-CONTAINING PROTEIN"/>
    <property type="match status" value="1"/>
</dbReference>
<keyword evidence="2" id="KW-1133">Transmembrane helix</keyword>
<dbReference type="SUPFAM" id="SSF54523">
    <property type="entry name" value="Pili subunits"/>
    <property type="match status" value="1"/>
</dbReference>
<reference evidence="4" key="1">
    <citation type="submission" date="2017-09" db="EMBL/GenBank/DDBJ databases">
        <title>Depth-based differentiation of microbial function through sediment-hosted aquifers and enrichment of novel symbionts in the deep terrestrial subsurface.</title>
        <authorList>
            <person name="Probst A.J."/>
            <person name="Ladd B."/>
            <person name="Jarett J.K."/>
            <person name="Geller-Mcgrath D.E."/>
            <person name="Sieber C.M.K."/>
            <person name="Emerson J.B."/>
            <person name="Anantharaman K."/>
            <person name="Thomas B.C."/>
            <person name="Malmstrom R."/>
            <person name="Stieglmeier M."/>
            <person name="Klingl A."/>
            <person name="Woyke T."/>
            <person name="Ryan C.M."/>
            <person name="Banfield J.F."/>
        </authorList>
    </citation>
    <scope>NUCLEOTIDE SEQUENCE [LARGE SCALE GENOMIC DNA]</scope>
</reference>
<evidence type="ECO:0000256" key="1">
    <source>
        <dbReference type="ARBA" id="ARBA00022481"/>
    </source>
</evidence>
<dbReference type="GO" id="GO:0015627">
    <property type="term" value="C:type II protein secretion system complex"/>
    <property type="evidence" value="ECO:0007669"/>
    <property type="project" value="InterPro"/>
</dbReference>
<dbReference type="Gene3D" id="2.60.120.200">
    <property type="match status" value="1"/>
</dbReference>
<keyword evidence="2" id="KW-0472">Membrane</keyword>
<dbReference type="NCBIfam" id="TIGR02532">
    <property type="entry name" value="IV_pilin_GFxxxE"/>
    <property type="match status" value="1"/>
</dbReference>
<sequence length="413" mass="44568">MLNFKIIYNHLISQTEAFLLSGILFKKLRSYLKITRPNDHYRSVGRENYKIKNFQHLAFTLIEVAIAIFIIGILTSFVVIAVKDSRNKALDASKINSIKNIQTALDFYLARENVYPDSLPYGEPLVGPSGQTYDEKLPDQLQGKLSGSNCSSNNVFNYVPSGDRKSYNLIYCLNNTMATCSSGLSVASPNSVCQCQPSCEGLVGWWLLDGVNGAKDMSGNGNNATVNSAIVPGTGRYGEANGAFYYSGSQGFGWPVYISVSPSLKTSKAFTVSAWYKNSGGASYQPVIYGQQFYILPRLATSVSWAVWGTTGCTTYFGSSYGCAGGGLCPNVWTHYVLTYNSELATDSAVGYTNGVKVTSANCVGAPSQNNGSIVIGNAESGSVFVGSIADVRIYNRALSATEVSELYNTTKP</sequence>
<evidence type="ECO:0000313" key="4">
    <source>
        <dbReference type="Proteomes" id="UP000228533"/>
    </source>
</evidence>
<protein>
    <recommendedName>
        <fullName evidence="5">LamG-like jellyroll fold domain-containing protein</fullName>
    </recommendedName>
</protein>
<dbReference type="Proteomes" id="UP000228533">
    <property type="component" value="Unassembled WGS sequence"/>
</dbReference>
<dbReference type="EMBL" id="PFAM01000022">
    <property type="protein sequence ID" value="PIT95835.1"/>
    <property type="molecule type" value="Genomic_DNA"/>
</dbReference>
<proteinExistence type="predicted"/>
<dbReference type="GO" id="GO:0015628">
    <property type="term" value="P:protein secretion by the type II secretion system"/>
    <property type="evidence" value="ECO:0007669"/>
    <property type="project" value="InterPro"/>
</dbReference>
<dbReference type="Pfam" id="PF13385">
    <property type="entry name" value="Laminin_G_3"/>
    <property type="match status" value="1"/>
</dbReference>
<accession>A0A2M6WSU5</accession>
<dbReference type="PANTHER" id="PTHR47635">
    <property type="entry name" value="CUB DOMAIN-CONTAINING PROTEIN"/>
    <property type="match status" value="1"/>
</dbReference>